<dbReference type="EMBL" id="NHZO01000148">
    <property type="protein sequence ID" value="PHQ50623.1"/>
    <property type="molecule type" value="Genomic_DNA"/>
</dbReference>
<dbReference type="SUPFAM" id="SSF51261">
    <property type="entry name" value="Duplicated hybrid motif"/>
    <property type="match status" value="1"/>
</dbReference>
<keyword evidence="1" id="KW-0175">Coiled coil</keyword>
<feature type="coiled-coil region" evidence="1">
    <location>
        <begin position="177"/>
        <end position="204"/>
    </location>
</feature>
<evidence type="ECO:0000313" key="4">
    <source>
        <dbReference type="Proteomes" id="UP000222531"/>
    </source>
</evidence>
<dbReference type="InterPro" id="IPR050570">
    <property type="entry name" value="Cell_wall_metabolism_enzyme"/>
</dbReference>
<dbReference type="InterPro" id="IPR011055">
    <property type="entry name" value="Dup_hybrid_motif"/>
</dbReference>
<protein>
    <recommendedName>
        <fullName evidence="2">M23ase beta-sheet core domain-containing protein</fullName>
    </recommendedName>
</protein>
<gene>
    <name evidence="3" type="ORF">BLA24_17655</name>
</gene>
<reference evidence="3 4" key="1">
    <citation type="journal article" date="2017" name="Biochemistry">
        <title>Identification of the Biosynthetic Pathway for the Antibiotic Bicyclomycin.</title>
        <authorList>
            <person name="Patteson J."/>
            <person name="Cai W."/>
            <person name="Johnson R.A."/>
            <person name="Santa Maria K."/>
            <person name="Li B."/>
        </authorList>
    </citation>
    <scope>NUCLEOTIDE SEQUENCE [LARGE SCALE GENOMIC DNA]</scope>
    <source>
        <strain evidence="3 4">ATCC 21532</strain>
    </source>
</reference>
<sequence>MRHTLRCSYRRYRTHRRGRAALCALCAVVSPLLVPEPSAAVKTPEKLVRVSSEVLRLARETGRVRQRYEREARAAKEQKKQADRLAQQLRGRRVVSDVLREDAGAVARAQYRTGGFTATGSPALAEDPLELLELQERDMARRERLGRMLLASEGERRALMADSLSTTASWQALDADAARLRTEKRDLEGRLANARGELNGMAQAAVSSGHCVPVDVGDLQDGQSVADRRAEVSADGWTRPLVSYELTAGFGGSGVHWSGGHTGQDFAAPTGSPVRAVGAGTVISTGCGGPFGISVVVRHAGGWYSHYAHLAAPLAVPGHKVRAGEWIGLSGTTGNSTGPHLHFEIRTTPEFGSAVEPVGWLRKRGVRL</sequence>
<dbReference type="PANTHER" id="PTHR21666">
    <property type="entry name" value="PEPTIDASE-RELATED"/>
    <property type="match status" value="1"/>
</dbReference>
<evidence type="ECO:0000256" key="1">
    <source>
        <dbReference type="SAM" id="Coils"/>
    </source>
</evidence>
<dbReference type="Pfam" id="PF01551">
    <property type="entry name" value="Peptidase_M23"/>
    <property type="match status" value="1"/>
</dbReference>
<dbReference type="Gene3D" id="2.70.70.10">
    <property type="entry name" value="Glucose Permease (Domain IIA)"/>
    <property type="match status" value="1"/>
</dbReference>
<name>A0A2G1XHB6_STRCJ</name>
<dbReference type="PANTHER" id="PTHR21666:SF270">
    <property type="entry name" value="MUREIN HYDROLASE ACTIVATOR ENVC"/>
    <property type="match status" value="1"/>
</dbReference>
<dbReference type="Proteomes" id="UP000222531">
    <property type="component" value="Unassembled WGS sequence"/>
</dbReference>
<evidence type="ECO:0000313" key="3">
    <source>
        <dbReference type="EMBL" id="PHQ50623.1"/>
    </source>
</evidence>
<feature type="coiled-coil region" evidence="1">
    <location>
        <begin position="58"/>
        <end position="92"/>
    </location>
</feature>
<feature type="domain" description="M23ase beta-sheet core" evidence="2">
    <location>
        <begin position="260"/>
        <end position="347"/>
    </location>
</feature>
<dbReference type="OrthoDB" id="5244067at2"/>
<organism evidence="3 4">
    <name type="scientific">Streptomyces cinnamoneus</name>
    <name type="common">Streptoverticillium cinnamoneum</name>
    <dbReference type="NCBI Taxonomy" id="53446"/>
    <lineage>
        <taxon>Bacteria</taxon>
        <taxon>Bacillati</taxon>
        <taxon>Actinomycetota</taxon>
        <taxon>Actinomycetes</taxon>
        <taxon>Kitasatosporales</taxon>
        <taxon>Streptomycetaceae</taxon>
        <taxon>Streptomyces</taxon>
        <taxon>Streptomyces cinnamoneus group</taxon>
    </lineage>
</organism>
<proteinExistence type="predicted"/>
<keyword evidence="4" id="KW-1185">Reference proteome</keyword>
<dbReference type="GO" id="GO:0004222">
    <property type="term" value="F:metalloendopeptidase activity"/>
    <property type="evidence" value="ECO:0007669"/>
    <property type="project" value="TreeGrafter"/>
</dbReference>
<evidence type="ECO:0000259" key="2">
    <source>
        <dbReference type="Pfam" id="PF01551"/>
    </source>
</evidence>
<comment type="caution">
    <text evidence="3">The sequence shown here is derived from an EMBL/GenBank/DDBJ whole genome shotgun (WGS) entry which is preliminary data.</text>
</comment>
<dbReference type="AlphaFoldDB" id="A0A2G1XHB6"/>
<dbReference type="RefSeq" id="WP_099199919.1">
    <property type="nucleotide sequence ID" value="NZ_NHZO01000148.1"/>
</dbReference>
<dbReference type="InterPro" id="IPR016047">
    <property type="entry name" value="M23ase_b-sheet_dom"/>
</dbReference>
<dbReference type="CDD" id="cd12797">
    <property type="entry name" value="M23_peptidase"/>
    <property type="match status" value="1"/>
</dbReference>
<accession>A0A2G1XHB6</accession>